<dbReference type="Proteomes" id="UP001501459">
    <property type="component" value="Unassembled WGS sequence"/>
</dbReference>
<keyword evidence="4" id="KW-1185">Reference proteome</keyword>
<keyword evidence="1" id="KW-0732">Signal</keyword>
<evidence type="ECO:0000256" key="1">
    <source>
        <dbReference type="SAM" id="SignalP"/>
    </source>
</evidence>
<organism evidence="3 4">
    <name type="scientific">Lentibacillus halophilus</name>
    <dbReference type="NCBI Taxonomy" id="295065"/>
    <lineage>
        <taxon>Bacteria</taxon>
        <taxon>Bacillati</taxon>
        <taxon>Bacillota</taxon>
        <taxon>Bacilli</taxon>
        <taxon>Bacillales</taxon>
        <taxon>Bacillaceae</taxon>
        <taxon>Lentibacillus</taxon>
    </lineage>
</organism>
<sequence>MKKLFVLIIVLSLTFLAACGSPNDENASNSKNDQGAEQSLKPLEVEFLTEADAFQPGKEGTIKTQVTKGDENVADAEDVQFEIWKGDNQDESAKFKPENKGEGVYALKHTFNEKGIYKVIAHTTARGSHTMPIQEFKVGNVEKTDPKNDHHDVDVMAMLMKPDTIQANEEVTLIAHLQKGNKPFTSASVKLEYWKSGQEKHNFIETEESEKGKYQANVTFDDPGNYTVKVHFKKEEIHSHKEETVDVQQ</sequence>
<name>A0ABP3IY88_9BACI</name>
<dbReference type="Gene3D" id="2.60.40.10">
    <property type="entry name" value="Immunoglobulins"/>
    <property type="match status" value="1"/>
</dbReference>
<evidence type="ECO:0000313" key="4">
    <source>
        <dbReference type="Proteomes" id="UP001501459"/>
    </source>
</evidence>
<proteinExistence type="predicted"/>
<dbReference type="RefSeq" id="WP_343751211.1">
    <property type="nucleotide sequence ID" value="NZ_BAAADM010000015.1"/>
</dbReference>
<dbReference type="PROSITE" id="PS51257">
    <property type="entry name" value="PROKAR_LIPOPROTEIN"/>
    <property type="match status" value="1"/>
</dbReference>
<comment type="caution">
    <text evidence="3">The sequence shown here is derived from an EMBL/GenBank/DDBJ whole genome shotgun (WGS) entry which is preliminary data.</text>
</comment>
<evidence type="ECO:0000313" key="3">
    <source>
        <dbReference type="EMBL" id="GAA0432974.1"/>
    </source>
</evidence>
<dbReference type="EMBL" id="BAAADM010000015">
    <property type="protein sequence ID" value="GAA0432974.1"/>
    <property type="molecule type" value="Genomic_DNA"/>
</dbReference>
<feature type="domain" description="YtkA-like" evidence="2">
    <location>
        <begin position="155"/>
        <end position="231"/>
    </location>
</feature>
<gene>
    <name evidence="3" type="ORF">GCM10008983_07010</name>
</gene>
<accession>A0ABP3IY88</accession>
<dbReference type="InterPro" id="IPR032693">
    <property type="entry name" value="YtkA-like_dom"/>
</dbReference>
<feature type="domain" description="YtkA-like" evidence="2">
    <location>
        <begin position="38"/>
        <end position="122"/>
    </location>
</feature>
<reference evidence="4" key="1">
    <citation type="journal article" date="2019" name="Int. J. Syst. Evol. Microbiol.">
        <title>The Global Catalogue of Microorganisms (GCM) 10K type strain sequencing project: providing services to taxonomists for standard genome sequencing and annotation.</title>
        <authorList>
            <consortium name="The Broad Institute Genomics Platform"/>
            <consortium name="The Broad Institute Genome Sequencing Center for Infectious Disease"/>
            <person name="Wu L."/>
            <person name="Ma J."/>
        </authorList>
    </citation>
    <scope>NUCLEOTIDE SEQUENCE [LARGE SCALE GENOMIC DNA]</scope>
    <source>
        <strain evidence="4">JCM 12149</strain>
    </source>
</reference>
<dbReference type="InterPro" id="IPR013783">
    <property type="entry name" value="Ig-like_fold"/>
</dbReference>
<feature type="signal peptide" evidence="1">
    <location>
        <begin position="1"/>
        <end position="17"/>
    </location>
</feature>
<feature type="chain" id="PRO_5045942858" evidence="1">
    <location>
        <begin position="18"/>
        <end position="249"/>
    </location>
</feature>
<protein>
    <submittedName>
        <fullName evidence="3">FixH family protein</fullName>
    </submittedName>
</protein>
<dbReference type="Pfam" id="PF13115">
    <property type="entry name" value="YtkA"/>
    <property type="match status" value="2"/>
</dbReference>
<evidence type="ECO:0000259" key="2">
    <source>
        <dbReference type="Pfam" id="PF13115"/>
    </source>
</evidence>